<evidence type="ECO:0000256" key="5">
    <source>
        <dbReference type="ARBA" id="ARBA00022592"/>
    </source>
</evidence>
<dbReference type="PANTHER" id="PTHR42996">
    <property type="entry name" value="PHOSPHATE-BINDING PROTEIN PSTS"/>
    <property type="match status" value="1"/>
</dbReference>
<evidence type="ECO:0000256" key="6">
    <source>
        <dbReference type="PIRNR" id="PIRNR002756"/>
    </source>
</evidence>
<dbReference type="OrthoDB" id="9801510at2"/>
<dbReference type="STRING" id="1915309.AXG55_07750"/>
<dbReference type="GO" id="GO:0043190">
    <property type="term" value="C:ATP-binding cassette (ABC) transporter complex"/>
    <property type="evidence" value="ECO:0007669"/>
    <property type="project" value="InterPro"/>
</dbReference>
<comment type="subunit">
    <text evidence="3">The complex is composed of two ATP-binding proteins (PstB), two transmembrane proteins (PstC and PstA) and a solute-binding protein (PstS).</text>
</comment>
<reference evidence="9 10" key="1">
    <citation type="submission" date="2016-10" db="EMBL/GenBank/DDBJ databases">
        <title>Silvanigrella aquatica sp. nov., isolated from a freshwater lake located in the Black Forest, Germany, description of Silvanigrellaceae fam. nov., Silvanigrellales ord. nov., reclassification of the order Bdellovibrionales in the class Oligoflexia, reclassification of the families Bacteriovoracaceae and Halobacteriovoraceae in the new order Bacteriovoracales ord. nov., and reclassification of the family Pseudobacteriovoracaceae in the order Oligoflexiales.</title>
        <authorList>
            <person name="Hahn M.W."/>
            <person name="Schmidt J."/>
            <person name="Koll U."/>
            <person name="Rohde M."/>
            <person name="Verbag S."/>
            <person name="Pitt A."/>
            <person name="Nakai R."/>
            <person name="Naganuma T."/>
            <person name="Lang E."/>
        </authorList>
    </citation>
    <scope>NUCLEOTIDE SEQUENCE [LARGE SCALE GENOMIC DNA]</scope>
    <source>
        <strain evidence="9 10">MWH-Nonnen-W8red</strain>
    </source>
</reference>
<keyword evidence="7" id="KW-0732">Signal</keyword>
<evidence type="ECO:0000256" key="1">
    <source>
        <dbReference type="ARBA" id="ARBA00002841"/>
    </source>
</evidence>
<evidence type="ECO:0000256" key="4">
    <source>
        <dbReference type="ARBA" id="ARBA00022448"/>
    </source>
</evidence>
<organism evidence="9 10">
    <name type="scientific">Silvanigrella aquatica</name>
    <dbReference type="NCBI Taxonomy" id="1915309"/>
    <lineage>
        <taxon>Bacteria</taxon>
        <taxon>Pseudomonadati</taxon>
        <taxon>Bdellovibrionota</taxon>
        <taxon>Oligoflexia</taxon>
        <taxon>Silvanigrellales</taxon>
        <taxon>Silvanigrellaceae</taxon>
        <taxon>Silvanigrella</taxon>
    </lineage>
</organism>
<dbReference type="GO" id="GO:0042301">
    <property type="term" value="F:phosphate ion binding"/>
    <property type="evidence" value="ECO:0007669"/>
    <property type="project" value="InterPro"/>
</dbReference>
<dbReference type="NCBIfam" id="NF008171">
    <property type="entry name" value="PRK10918.1"/>
    <property type="match status" value="1"/>
</dbReference>
<keyword evidence="10" id="KW-1185">Reference proteome</keyword>
<dbReference type="RefSeq" id="WP_148697547.1">
    <property type="nucleotide sequence ID" value="NZ_CP017834.1"/>
</dbReference>
<dbReference type="InterPro" id="IPR024370">
    <property type="entry name" value="PBP_domain"/>
</dbReference>
<feature type="signal peptide" evidence="7">
    <location>
        <begin position="1"/>
        <end position="26"/>
    </location>
</feature>
<evidence type="ECO:0000256" key="7">
    <source>
        <dbReference type="SAM" id="SignalP"/>
    </source>
</evidence>
<comment type="similarity">
    <text evidence="2 6">Belongs to the PstS family.</text>
</comment>
<gene>
    <name evidence="9" type="ORF">AXG55_07750</name>
</gene>
<evidence type="ECO:0000313" key="10">
    <source>
        <dbReference type="Proteomes" id="UP000184731"/>
    </source>
</evidence>
<dbReference type="PANTHER" id="PTHR42996:SF1">
    <property type="entry name" value="PHOSPHATE-BINDING PROTEIN PSTS"/>
    <property type="match status" value="1"/>
</dbReference>
<dbReference type="CDD" id="cd13565">
    <property type="entry name" value="PBP2_PstS"/>
    <property type="match status" value="1"/>
</dbReference>
<dbReference type="GO" id="GO:0035435">
    <property type="term" value="P:phosphate ion transmembrane transport"/>
    <property type="evidence" value="ECO:0007669"/>
    <property type="project" value="InterPro"/>
</dbReference>
<dbReference type="EMBL" id="CP017834">
    <property type="protein sequence ID" value="APJ03804.1"/>
    <property type="molecule type" value="Genomic_DNA"/>
</dbReference>
<keyword evidence="4 6" id="KW-0813">Transport</keyword>
<name>A0A1L4D0U1_9BACT</name>
<dbReference type="NCBIfam" id="TIGR00975">
    <property type="entry name" value="3a0107s03"/>
    <property type="match status" value="1"/>
</dbReference>
<dbReference type="InterPro" id="IPR050962">
    <property type="entry name" value="Phosphate-bind_PstS"/>
</dbReference>
<keyword evidence="5 6" id="KW-0592">Phosphate transport</keyword>
<dbReference type="Proteomes" id="UP000184731">
    <property type="component" value="Chromosome"/>
</dbReference>
<comment type="function">
    <text evidence="1">Part of the ABC transporter complex PstSACB involved in phosphate import.</text>
</comment>
<accession>A0A1L4D0U1</accession>
<evidence type="ECO:0000256" key="2">
    <source>
        <dbReference type="ARBA" id="ARBA00008725"/>
    </source>
</evidence>
<feature type="chain" id="PRO_5012476341" description="Phosphate-binding protein" evidence="7">
    <location>
        <begin position="27"/>
        <end position="372"/>
    </location>
</feature>
<dbReference type="Pfam" id="PF12849">
    <property type="entry name" value="PBP_like_2"/>
    <property type="match status" value="1"/>
</dbReference>
<dbReference type="PIRSF" id="PIRSF002756">
    <property type="entry name" value="PstS"/>
    <property type="match status" value="1"/>
</dbReference>
<dbReference type="SUPFAM" id="SSF53850">
    <property type="entry name" value="Periplasmic binding protein-like II"/>
    <property type="match status" value="1"/>
</dbReference>
<protein>
    <recommendedName>
        <fullName evidence="6">Phosphate-binding protein</fullName>
    </recommendedName>
</protein>
<dbReference type="Gene3D" id="3.40.190.10">
    <property type="entry name" value="Periplasmic binding protein-like II"/>
    <property type="match status" value="2"/>
</dbReference>
<evidence type="ECO:0000313" key="9">
    <source>
        <dbReference type="EMBL" id="APJ03804.1"/>
    </source>
</evidence>
<dbReference type="InterPro" id="IPR005673">
    <property type="entry name" value="ABC_phos-bd_PstS"/>
</dbReference>
<evidence type="ECO:0000256" key="3">
    <source>
        <dbReference type="ARBA" id="ARBA00011529"/>
    </source>
</evidence>
<dbReference type="AlphaFoldDB" id="A0A1L4D0U1"/>
<feature type="domain" description="PBP" evidence="8">
    <location>
        <begin position="26"/>
        <end position="326"/>
    </location>
</feature>
<proteinExistence type="inferred from homology"/>
<dbReference type="KEGG" id="saqi:AXG55_07750"/>
<evidence type="ECO:0000259" key="8">
    <source>
        <dbReference type="Pfam" id="PF12849"/>
    </source>
</evidence>
<sequence>MMHRLFVSSRVLGASLALTASYSSFASDLITGAGSSFIAPVLYKWSAAYNADKGIKINYQSIGSGAGLKQIEAKIVDFGASDMPLKSEELEQKGLMQFPAIIGGIVPVVNIEGVSHGQLILNAKLIAEIYTGEIKNWNDKRIAELNPTLKLPSKNITVVYRSDSSGTTFNFTHYLEKAGSQVWKAGTGTAVAWPKGIMGVGGKGNEGVTSMVKRASGSIGYVEYAYALQNKLAWTRLQNADGKVVPNIVVADLNNEQKVSEAFRKSFQAASLNAEWEKAPGMYVLLANQKGADTWPITASTFILVHKNQSKPEIGSEVLKFFNYAFTKGAESAQSLDYIPIPEKTYKLIESKWKVDIKSDKDKSPLWTDSKT</sequence>